<sequence>MWLSDGAVSRKLRYTKAIAPESKRLSSLFTLSNGSAAIGDPKLRGQKYTKLEGRYYIKCDDDGVEKIPPNEEEDINAVAETINAYKKLHGTAPDMGIAVHMYELKVSLKGRLRLRRTSHLIRSKACLPASVNGQSSVAIPLSQAIQGLTSDFIMESLPWPRTTIRIAFLSPEASPLRFLTSMVNPFWPVKVSRYKISNLSPPRRSTLQMQKTIKEIIDLRIRHGGSQPGLYKHLEQRPYTNLQEFRDTVRNTHLESTRQYLQTVCRFGDYVVNIAWVPNSDTQRKQYEETVKPEHGIDILHKWLQNFHRGHDAEYLLQFQLFENLDDSLLIMLGKSGIHKIILGKQLLGSAYQARLFQLCFEELLGRSTTS</sequence>
<dbReference type="EMBL" id="KE721233">
    <property type="protein sequence ID" value="ERF71185.1"/>
    <property type="molecule type" value="Genomic_DNA"/>
</dbReference>
<proteinExistence type="predicted"/>
<protein>
    <submittedName>
        <fullName evidence="1">Uncharacterized protein</fullName>
    </submittedName>
</protein>
<dbReference type="RefSeq" id="XP_007803201.1">
    <property type="nucleotide sequence ID" value="XM_007805010.1"/>
</dbReference>
<dbReference type="GeneID" id="19240961"/>
<dbReference type="AlphaFoldDB" id="U1HLP4"/>
<name>U1HLP4_ENDPU</name>
<reference evidence="2" key="1">
    <citation type="journal article" date="2014" name="BMC Genomics">
        <title>Genome characteristics reveal the impact of lichenization on lichen-forming fungus Endocarpon pusillum Hedwig (Verrucariales, Ascomycota).</title>
        <authorList>
            <person name="Wang Y.-Y."/>
            <person name="Liu B."/>
            <person name="Zhang X.-Y."/>
            <person name="Zhou Q.-M."/>
            <person name="Zhang T."/>
            <person name="Li H."/>
            <person name="Yu Y.-F."/>
            <person name="Zhang X.-L."/>
            <person name="Hao X.-Y."/>
            <person name="Wang M."/>
            <person name="Wang L."/>
            <person name="Wei J.-C."/>
        </authorList>
    </citation>
    <scope>NUCLEOTIDE SEQUENCE [LARGE SCALE GENOMIC DNA]</scope>
    <source>
        <strain evidence="2">Z07020 / HMAS-L-300199</strain>
    </source>
</reference>
<dbReference type="HOGENOM" id="CLU_746025_0_0_1"/>
<evidence type="ECO:0000313" key="1">
    <source>
        <dbReference type="EMBL" id="ERF71185.1"/>
    </source>
</evidence>
<accession>U1HLP4</accession>
<gene>
    <name evidence="1" type="ORF">EPUS_06014</name>
</gene>
<organism evidence="1 2">
    <name type="scientific">Endocarpon pusillum (strain Z07020 / HMAS-L-300199)</name>
    <name type="common">Lichen-forming fungus</name>
    <dbReference type="NCBI Taxonomy" id="1263415"/>
    <lineage>
        <taxon>Eukaryota</taxon>
        <taxon>Fungi</taxon>
        <taxon>Dikarya</taxon>
        <taxon>Ascomycota</taxon>
        <taxon>Pezizomycotina</taxon>
        <taxon>Eurotiomycetes</taxon>
        <taxon>Chaetothyriomycetidae</taxon>
        <taxon>Verrucariales</taxon>
        <taxon>Verrucariaceae</taxon>
        <taxon>Endocarpon</taxon>
    </lineage>
</organism>
<dbReference type="Proteomes" id="UP000019373">
    <property type="component" value="Unassembled WGS sequence"/>
</dbReference>
<evidence type="ECO:0000313" key="2">
    <source>
        <dbReference type="Proteomes" id="UP000019373"/>
    </source>
</evidence>
<keyword evidence="2" id="KW-1185">Reference proteome</keyword>
<dbReference type="eggNOG" id="ENOG502SH70">
    <property type="taxonomic scope" value="Eukaryota"/>
</dbReference>
<dbReference type="OrthoDB" id="3358373at2759"/>